<comment type="caution">
    <text evidence="1">The sequence shown here is derived from an EMBL/GenBank/DDBJ whole genome shotgun (WGS) entry which is preliminary data.</text>
</comment>
<dbReference type="SUPFAM" id="SSF81901">
    <property type="entry name" value="HCP-like"/>
    <property type="match status" value="1"/>
</dbReference>
<evidence type="ECO:0000313" key="2">
    <source>
        <dbReference type="Proteomes" id="UP000520156"/>
    </source>
</evidence>
<dbReference type="PROSITE" id="PS51257">
    <property type="entry name" value="PROKAR_LIPOPROTEIN"/>
    <property type="match status" value="1"/>
</dbReference>
<dbReference type="AlphaFoldDB" id="A0A7X1FB11"/>
<organism evidence="1 2">
    <name type="scientific">Novosphingobium aerophilum</name>
    <dbReference type="NCBI Taxonomy" id="2839843"/>
    <lineage>
        <taxon>Bacteria</taxon>
        <taxon>Pseudomonadati</taxon>
        <taxon>Pseudomonadota</taxon>
        <taxon>Alphaproteobacteria</taxon>
        <taxon>Sphingomonadales</taxon>
        <taxon>Sphingomonadaceae</taxon>
        <taxon>Novosphingobium</taxon>
    </lineage>
</organism>
<dbReference type="Proteomes" id="UP000520156">
    <property type="component" value="Unassembled WGS sequence"/>
</dbReference>
<keyword evidence="2" id="KW-1185">Reference proteome</keyword>
<dbReference type="Gene3D" id="1.25.40.10">
    <property type="entry name" value="Tetratricopeptide repeat domain"/>
    <property type="match status" value="1"/>
</dbReference>
<accession>A0A7X1FB11</accession>
<dbReference type="EMBL" id="JACLAU010000070">
    <property type="protein sequence ID" value="MBC2653681.1"/>
    <property type="molecule type" value="Genomic_DNA"/>
</dbReference>
<dbReference type="InterPro" id="IPR011990">
    <property type="entry name" value="TPR-like_helical_dom_sf"/>
</dbReference>
<sequence length="140" mass="14489">MIGADRLEIQRVALRVAAGLALGASALVGGCAAPTSYMGLNLTAPDLSADVRELARRAQAGDKQAQLDLGIAFEEGRGVVRDTGRARRLYALAASDSGGPSWVYVPPVVSGQAGRVVQVGSGLPQRGLKAARIRLGMLHD</sequence>
<reference evidence="1 2" key="1">
    <citation type="submission" date="2020-08" db="EMBL/GenBank/DDBJ databases">
        <title>The genome sequence of Novosphingobium flavum 4Y4.</title>
        <authorList>
            <person name="Liu Y."/>
        </authorList>
    </citation>
    <scope>NUCLEOTIDE SEQUENCE [LARGE SCALE GENOMIC DNA]</scope>
    <source>
        <strain evidence="1 2">4Y4</strain>
    </source>
</reference>
<gene>
    <name evidence="1" type="ORF">H7F49_18540</name>
</gene>
<name>A0A7X1FB11_9SPHN</name>
<proteinExistence type="predicted"/>
<protein>
    <submittedName>
        <fullName evidence="1">Sel1 repeat family protein</fullName>
    </submittedName>
</protein>
<evidence type="ECO:0000313" key="1">
    <source>
        <dbReference type="EMBL" id="MBC2653681.1"/>
    </source>
</evidence>